<evidence type="ECO:0000256" key="1">
    <source>
        <dbReference type="ARBA" id="ARBA00022842"/>
    </source>
</evidence>
<keyword evidence="2" id="KW-1133">Transmembrane helix</keyword>
<evidence type="ECO:0000313" key="4">
    <source>
        <dbReference type="EMBL" id="KAK6913210.1"/>
    </source>
</evidence>
<keyword evidence="2" id="KW-0472">Membrane</keyword>
<dbReference type="Proteomes" id="UP001370490">
    <property type="component" value="Unassembled WGS sequence"/>
</dbReference>
<dbReference type="Gene3D" id="1.20.1110.10">
    <property type="entry name" value="Calcium-transporting ATPase, transmembrane domain"/>
    <property type="match status" value="1"/>
</dbReference>
<sequence length="212" mass="22252">MAEVPPLEPVLKEAVDLEIKFLKFLGFMRSPLSWVMEAAALMAIALANGGGKPPDWQDFVGINSAGNAAASLMARLAPRAKLYLVHFTLVLGGGVVVYVMGKLSLMGVEEDASVLVPGDVISFKLGDVIPADVRLLEGDPVKIEQGSPSCAKNPGDGVYSGSTCKQGEIEAVVIAPGVHTIFGKAAHLVDSTISSGALTEDKEIQPQSIWLL</sequence>
<dbReference type="InterPro" id="IPR023298">
    <property type="entry name" value="ATPase_P-typ_TM_dom_sf"/>
</dbReference>
<dbReference type="AlphaFoldDB" id="A0AAN8UD47"/>
<organism evidence="4 5">
    <name type="scientific">Dillenia turbinata</name>
    <dbReference type="NCBI Taxonomy" id="194707"/>
    <lineage>
        <taxon>Eukaryota</taxon>
        <taxon>Viridiplantae</taxon>
        <taxon>Streptophyta</taxon>
        <taxon>Embryophyta</taxon>
        <taxon>Tracheophyta</taxon>
        <taxon>Spermatophyta</taxon>
        <taxon>Magnoliopsida</taxon>
        <taxon>eudicotyledons</taxon>
        <taxon>Gunneridae</taxon>
        <taxon>Pentapetalae</taxon>
        <taxon>Dilleniales</taxon>
        <taxon>Dilleniaceae</taxon>
        <taxon>Dillenia</taxon>
    </lineage>
</organism>
<accession>A0AAN8UD47</accession>
<comment type="caution">
    <text evidence="4">The sequence shown here is derived from an EMBL/GenBank/DDBJ whole genome shotgun (WGS) entry which is preliminary data.</text>
</comment>
<feature type="transmembrane region" description="Helical" evidence="2">
    <location>
        <begin position="82"/>
        <end position="100"/>
    </location>
</feature>
<dbReference type="InterPro" id="IPR008250">
    <property type="entry name" value="ATPase_P-typ_transduc_dom_A_sf"/>
</dbReference>
<evidence type="ECO:0000256" key="2">
    <source>
        <dbReference type="SAM" id="Phobius"/>
    </source>
</evidence>
<dbReference type="InterPro" id="IPR059000">
    <property type="entry name" value="ATPase_P-type_domA"/>
</dbReference>
<proteinExistence type="predicted"/>
<feature type="domain" description="P-type ATPase A" evidence="3">
    <location>
        <begin position="111"/>
        <end position="189"/>
    </location>
</feature>
<dbReference type="EMBL" id="JBAMMX010000027">
    <property type="protein sequence ID" value="KAK6913210.1"/>
    <property type="molecule type" value="Genomic_DNA"/>
</dbReference>
<evidence type="ECO:0000313" key="5">
    <source>
        <dbReference type="Proteomes" id="UP001370490"/>
    </source>
</evidence>
<dbReference type="SUPFAM" id="SSF81653">
    <property type="entry name" value="Calcium ATPase, transduction domain A"/>
    <property type="match status" value="1"/>
</dbReference>
<dbReference type="PANTHER" id="PTHR42861">
    <property type="entry name" value="CALCIUM-TRANSPORTING ATPASE"/>
    <property type="match status" value="1"/>
</dbReference>
<gene>
    <name evidence="4" type="ORF">RJ641_022811</name>
</gene>
<reference evidence="4 5" key="1">
    <citation type="submission" date="2023-12" db="EMBL/GenBank/DDBJ databases">
        <title>A high-quality genome assembly for Dillenia turbinata (Dilleniales).</title>
        <authorList>
            <person name="Chanderbali A."/>
        </authorList>
    </citation>
    <scope>NUCLEOTIDE SEQUENCE [LARGE SCALE GENOMIC DNA]</scope>
    <source>
        <strain evidence="4">LSX21</strain>
        <tissue evidence="4">Leaf</tissue>
    </source>
</reference>
<dbReference type="SUPFAM" id="SSF81665">
    <property type="entry name" value="Calcium ATPase, transmembrane domain M"/>
    <property type="match status" value="1"/>
</dbReference>
<keyword evidence="1" id="KW-0460">Magnesium</keyword>
<protein>
    <recommendedName>
        <fullName evidence="3">P-type ATPase A domain-containing protein</fullName>
    </recommendedName>
</protein>
<dbReference type="Pfam" id="PF00122">
    <property type="entry name" value="E1-E2_ATPase"/>
    <property type="match status" value="1"/>
</dbReference>
<evidence type="ECO:0000259" key="3">
    <source>
        <dbReference type="Pfam" id="PF00122"/>
    </source>
</evidence>
<keyword evidence="5" id="KW-1185">Reference proteome</keyword>
<dbReference type="Gene3D" id="2.70.150.10">
    <property type="entry name" value="Calcium-transporting ATPase, cytoplasmic transduction domain A"/>
    <property type="match status" value="1"/>
</dbReference>
<keyword evidence="2" id="KW-0812">Transmembrane</keyword>
<name>A0AAN8UD47_9MAGN</name>